<dbReference type="RefSeq" id="WP_136495304.1">
    <property type="nucleotide sequence ID" value="NZ_CP046052.1"/>
</dbReference>
<keyword evidence="2" id="KW-0812">Transmembrane</keyword>
<proteinExistence type="predicted"/>
<evidence type="ECO:0000256" key="1">
    <source>
        <dbReference type="SAM" id="MobiDB-lite"/>
    </source>
</evidence>
<protein>
    <submittedName>
        <fullName evidence="3">Uncharacterized protein</fullName>
    </submittedName>
</protein>
<keyword evidence="2" id="KW-1133">Transmembrane helix</keyword>
<dbReference type="KEGG" id="mhey:H2LOC_004545"/>
<feature type="region of interest" description="Disordered" evidence="1">
    <location>
        <begin position="1"/>
        <end position="22"/>
    </location>
</feature>
<evidence type="ECO:0000256" key="2">
    <source>
        <dbReference type="SAM" id="Phobius"/>
    </source>
</evidence>
<evidence type="ECO:0000313" key="4">
    <source>
        <dbReference type="Proteomes" id="UP000309061"/>
    </source>
</evidence>
<reference evidence="3 4" key="1">
    <citation type="submission" date="2019-11" db="EMBL/GenBank/DDBJ databases">
        <title>The genome sequence of Methylocystis heyeri.</title>
        <authorList>
            <person name="Oshkin I.Y."/>
            <person name="Miroshnikov K."/>
            <person name="Dedysh S.N."/>
        </authorList>
    </citation>
    <scope>NUCLEOTIDE SEQUENCE [LARGE SCALE GENOMIC DNA]</scope>
    <source>
        <strain evidence="3 4">H2</strain>
    </source>
</reference>
<accession>A0A6B8K9Q7</accession>
<keyword evidence="4" id="KW-1185">Reference proteome</keyword>
<sequence>MTNIDESVRGRAVSAETVRTGASAVRDKRLAAAGAEPSPVPAAAPSPADKRVESLARALTRARIENAEQSTVLADLRGAEIARLEILREQLAPVVAQLPQDCDLFDFAISPGERPRLFIDHIGFVEMGRDRRSYRFLQDTRHGRIVICESDKTDTLIEAITAYIAHRLIEREKALAVDYASGGAAPASAARAAARVDQSVAPAPVPVATGGSAFRLRAMQLFLFVVELLGSATFFGLLALLAVWAYRNLTGR</sequence>
<dbReference type="AlphaFoldDB" id="A0A6B8K9Q7"/>
<evidence type="ECO:0000313" key="3">
    <source>
        <dbReference type="EMBL" id="QGM45014.1"/>
    </source>
</evidence>
<gene>
    <name evidence="3" type="ORF">H2LOC_004545</name>
</gene>
<organism evidence="3 4">
    <name type="scientific">Methylocystis heyeri</name>
    <dbReference type="NCBI Taxonomy" id="391905"/>
    <lineage>
        <taxon>Bacteria</taxon>
        <taxon>Pseudomonadati</taxon>
        <taxon>Pseudomonadota</taxon>
        <taxon>Alphaproteobacteria</taxon>
        <taxon>Hyphomicrobiales</taxon>
        <taxon>Methylocystaceae</taxon>
        <taxon>Methylocystis</taxon>
    </lineage>
</organism>
<name>A0A6B8K9Q7_9HYPH</name>
<feature type="transmembrane region" description="Helical" evidence="2">
    <location>
        <begin position="221"/>
        <end position="246"/>
    </location>
</feature>
<dbReference type="OrthoDB" id="9808451at2"/>
<keyword evidence="2" id="KW-0472">Membrane</keyword>
<dbReference type="EMBL" id="CP046052">
    <property type="protein sequence ID" value="QGM45014.1"/>
    <property type="molecule type" value="Genomic_DNA"/>
</dbReference>
<feature type="region of interest" description="Disordered" evidence="1">
    <location>
        <begin position="30"/>
        <end position="49"/>
    </location>
</feature>
<dbReference type="Proteomes" id="UP000309061">
    <property type="component" value="Chromosome"/>
</dbReference>